<organism evidence="1 2">
    <name type="scientific">Streptomyces glebosus</name>
    <dbReference type="NCBI Taxonomy" id="249580"/>
    <lineage>
        <taxon>Bacteria</taxon>
        <taxon>Bacillati</taxon>
        <taxon>Actinomycetota</taxon>
        <taxon>Actinomycetes</taxon>
        <taxon>Kitasatosporales</taxon>
        <taxon>Streptomycetaceae</taxon>
        <taxon>Streptomyces</taxon>
    </lineage>
</organism>
<name>A0A640SNE5_9ACTN</name>
<keyword evidence="2" id="KW-1185">Reference proteome</keyword>
<protein>
    <submittedName>
        <fullName evidence="1">Uncharacterized protein</fullName>
    </submittedName>
</protein>
<proteinExistence type="predicted"/>
<comment type="caution">
    <text evidence="1">The sequence shown here is derived from an EMBL/GenBank/DDBJ whole genome shotgun (WGS) entry which is preliminary data.</text>
</comment>
<reference evidence="1 2" key="1">
    <citation type="submission" date="2019-12" db="EMBL/GenBank/DDBJ databases">
        <title>Whole genome shotgun sequence of Streptomyces hygroscopicus subsp. glebosus NBRC 13786.</title>
        <authorList>
            <person name="Ichikawa N."/>
            <person name="Kimura A."/>
            <person name="Kitahashi Y."/>
            <person name="Komaki H."/>
            <person name="Tamura T."/>
        </authorList>
    </citation>
    <scope>NUCLEOTIDE SEQUENCE [LARGE SCALE GENOMIC DNA]</scope>
    <source>
        <strain evidence="1 2">NBRC 13786</strain>
    </source>
</reference>
<accession>A0A640SNE5</accession>
<dbReference type="EMBL" id="BLIO01000001">
    <property type="protein sequence ID" value="GFE12909.1"/>
    <property type="molecule type" value="Genomic_DNA"/>
</dbReference>
<evidence type="ECO:0000313" key="1">
    <source>
        <dbReference type="EMBL" id="GFE12909.1"/>
    </source>
</evidence>
<dbReference type="AlphaFoldDB" id="A0A640SNE5"/>
<dbReference type="Proteomes" id="UP000430079">
    <property type="component" value="Unassembled WGS sequence"/>
</dbReference>
<sequence length="96" mass="9908">MLGTTMRCPCGVPRRPAAGRCLMAGSGDHLRIPRKALTDAHSGRKAANGYSEEAWNPVMPGPSKIHLGLAGAFERWFVSSAGSTEAPGAVPAAPPA</sequence>
<evidence type="ECO:0000313" key="2">
    <source>
        <dbReference type="Proteomes" id="UP000430079"/>
    </source>
</evidence>
<gene>
    <name evidence="1" type="ORF">Sgleb_09560</name>
</gene>